<feature type="domain" description="Fibrinogen C-terminal" evidence="9">
    <location>
        <begin position="99"/>
        <end position="342"/>
    </location>
</feature>
<evidence type="ECO:0000256" key="3">
    <source>
        <dbReference type="ARBA" id="ARBA00022729"/>
    </source>
</evidence>
<dbReference type="SMART" id="SM00186">
    <property type="entry name" value="FBG"/>
    <property type="match status" value="1"/>
</dbReference>
<dbReference type="SUPFAM" id="SSF56496">
    <property type="entry name" value="Fibrinogen C-terminal domain-like"/>
    <property type="match status" value="1"/>
</dbReference>
<dbReference type="PROSITE" id="PS51406">
    <property type="entry name" value="FIBRINOGEN_C_2"/>
    <property type="match status" value="1"/>
</dbReference>
<dbReference type="NCBIfam" id="NF040941">
    <property type="entry name" value="GGGWT_bact"/>
    <property type="match status" value="1"/>
</dbReference>
<dbReference type="InterPro" id="IPR036056">
    <property type="entry name" value="Fibrinogen-like_C"/>
</dbReference>
<evidence type="ECO:0000313" key="10">
    <source>
        <dbReference type="EMBL" id="CAH3112882.1"/>
    </source>
</evidence>
<evidence type="ECO:0000256" key="5">
    <source>
        <dbReference type="ARBA" id="ARBA00023157"/>
    </source>
</evidence>
<evidence type="ECO:0000256" key="7">
    <source>
        <dbReference type="PROSITE-ProRule" id="PRU00076"/>
    </source>
</evidence>
<keyword evidence="2" id="KW-0964">Secreted</keyword>
<feature type="disulfide bond" evidence="7">
    <location>
        <begin position="94"/>
        <end position="103"/>
    </location>
</feature>
<feature type="disulfide bond" evidence="7">
    <location>
        <begin position="75"/>
        <end position="92"/>
    </location>
</feature>
<keyword evidence="6" id="KW-0325">Glycoprotein</keyword>
<name>A0ABN8NNT0_9CNID</name>
<dbReference type="InterPro" id="IPR020837">
    <property type="entry name" value="Fibrinogen_CS"/>
</dbReference>
<dbReference type="EMBL" id="CALNXK010000025">
    <property type="protein sequence ID" value="CAH3112882.1"/>
    <property type="molecule type" value="Genomic_DNA"/>
</dbReference>
<dbReference type="PROSITE" id="PS00022">
    <property type="entry name" value="EGF_1"/>
    <property type="match status" value="1"/>
</dbReference>
<keyword evidence="11" id="KW-1185">Reference proteome</keyword>
<evidence type="ECO:0000256" key="1">
    <source>
        <dbReference type="ARBA" id="ARBA00004613"/>
    </source>
</evidence>
<dbReference type="PROSITE" id="PS50026">
    <property type="entry name" value="EGF_3"/>
    <property type="match status" value="1"/>
</dbReference>
<sequence>MVNSEESCSFECVEEEKCISYNLKSSPNETDDFKCQISTSDRFVSVTNFTNHEKFKYFFLLFFLQSTCEVDSSICDDNEVCIPNYQDNNVRCVCKVGYTGTPCKPKYCAQLLNDGVTSSGVYTINPDGGTPIPVFCDMAIEGGGWTVFQKRLNGSVDFYLNWTSYKNGFGDLNGEYWLGNDNLHRLTAGEDVILRVDLEDFDGNITYAEYTIFKIANETDKYRILIGAYNGTAGDSLNYHNHLDLFTINISFILHENYKQLHLFIYNMKFSTRDEDNDRSGGTDCAGMHKGGWWYQNCHTSNLNGLYLKGRHPEVPGGVAWLYFRGYRYSLKRTEMKVKPIILN</sequence>
<dbReference type="PANTHER" id="PTHR47221:SF6">
    <property type="entry name" value="FIBRINOGEN ALPHA CHAIN"/>
    <property type="match status" value="1"/>
</dbReference>
<dbReference type="InterPro" id="IPR002181">
    <property type="entry name" value="Fibrinogen_a/b/g_C_dom"/>
</dbReference>
<evidence type="ECO:0000256" key="4">
    <source>
        <dbReference type="ARBA" id="ARBA00023054"/>
    </source>
</evidence>
<dbReference type="PROSITE" id="PS00514">
    <property type="entry name" value="FIBRINOGEN_C_1"/>
    <property type="match status" value="1"/>
</dbReference>
<dbReference type="Gene3D" id="3.90.215.10">
    <property type="entry name" value="Gamma Fibrinogen, chain A, domain 1"/>
    <property type="match status" value="1"/>
</dbReference>
<evidence type="ECO:0000256" key="2">
    <source>
        <dbReference type="ARBA" id="ARBA00022525"/>
    </source>
</evidence>
<accession>A0ABN8NNT0</accession>
<keyword evidence="7" id="KW-0245">EGF-like domain</keyword>
<evidence type="ECO:0000256" key="6">
    <source>
        <dbReference type="ARBA" id="ARBA00023180"/>
    </source>
</evidence>
<dbReference type="InterPro" id="IPR014716">
    <property type="entry name" value="Fibrinogen_a/b/g_C_1"/>
</dbReference>
<dbReference type="Proteomes" id="UP001159405">
    <property type="component" value="Unassembled WGS sequence"/>
</dbReference>
<comment type="caution">
    <text evidence="7">Lacks conserved residue(s) required for the propagation of feature annotation.</text>
</comment>
<dbReference type="PANTHER" id="PTHR47221">
    <property type="entry name" value="FIBRINOGEN ALPHA CHAIN"/>
    <property type="match status" value="1"/>
</dbReference>
<dbReference type="PROSITE" id="PS01186">
    <property type="entry name" value="EGF_2"/>
    <property type="match status" value="1"/>
</dbReference>
<keyword evidence="3" id="KW-0732">Signal</keyword>
<comment type="caution">
    <text evidence="10">The sequence shown here is derived from an EMBL/GenBank/DDBJ whole genome shotgun (WGS) entry which is preliminary data.</text>
</comment>
<keyword evidence="5 7" id="KW-1015">Disulfide bond</keyword>
<dbReference type="InterPro" id="IPR000742">
    <property type="entry name" value="EGF"/>
</dbReference>
<evidence type="ECO:0000259" key="8">
    <source>
        <dbReference type="PROSITE" id="PS50026"/>
    </source>
</evidence>
<reference evidence="10 11" key="1">
    <citation type="submission" date="2022-05" db="EMBL/GenBank/DDBJ databases">
        <authorList>
            <consortium name="Genoscope - CEA"/>
            <person name="William W."/>
        </authorList>
    </citation>
    <scope>NUCLEOTIDE SEQUENCE [LARGE SCALE GENOMIC DNA]</scope>
</reference>
<dbReference type="Pfam" id="PF00147">
    <property type="entry name" value="Fibrinogen_C"/>
    <property type="match status" value="1"/>
</dbReference>
<dbReference type="InterPro" id="IPR037579">
    <property type="entry name" value="FIB_ANG-like"/>
</dbReference>
<keyword evidence="4" id="KW-0175">Coiled coil</keyword>
<protein>
    <recommendedName>
        <fullName evidence="12">Fibrinogen C-terminal domain-containing protein</fullName>
    </recommendedName>
</protein>
<dbReference type="CDD" id="cd00087">
    <property type="entry name" value="FReD"/>
    <property type="match status" value="1"/>
</dbReference>
<evidence type="ECO:0000259" key="9">
    <source>
        <dbReference type="PROSITE" id="PS51406"/>
    </source>
</evidence>
<dbReference type="Gene3D" id="4.10.530.10">
    <property type="entry name" value="Gamma-fibrinogen Carboxyl Terminal Fragment, domain 2"/>
    <property type="match status" value="1"/>
</dbReference>
<evidence type="ECO:0008006" key="12">
    <source>
        <dbReference type="Google" id="ProtNLM"/>
    </source>
</evidence>
<feature type="domain" description="EGF-like" evidence="8">
    <location>
        <begin position="64"/>
        <end position="104"/>
    </location>
</feature>
<evidence type="ECO:0000313" key="11">
    <source>
        <dbReference type="Proteomes" id="UP001159405"/>
    </source>
</evidence>
<gene>
    <name evidence="10" type="ORF">PLOB_00021533</name>
</gene>
<comment type="subcellular location">
    <subcellularLocation>
        <location evidence="1">Secreted</location>
    </subcellularLocation>
</comment>
<organism evidence="10 11">
    <name type="scientific">Porites lobata</name>
    <dbReference type="NCBI Taxonomy" id="104759"/>
    <lineage>
        <taxon>Eukaryota</taxon>
        <taxon>Metazoa</taxon>
        <taxon>Cnidaria</taxon>
        <taxon>Anthozoa</taxon>
        <taxon>Hexacorallia</taxon>
        <taxon>Scleractinia</taxon>
        <taxon>Fungiina</taxon>
        <taxon>Poritidae</taxon>
        <taxon>Porites</taxon>
    </lineage>
</organism>
<proteinExistence type="predicted"/>